<reference evidence="3" key="1">
    <citation type="journal article" date="2019" name="Int. J. Syst. Evol. Microbiol.">
        <title>The Global Catalogue of Microorganisms (GCM) 10K type strain sequencing project: providing services to taxonomists for standard genome sequencing and annotation.</title>
        <authorList>
            <consortium name="The Broad Institute Genomics Platform"/>
            <consortium name="The Broad Institute Genome Sequencing Center for Infectious Disease"/>
            <person name="Wu L."/>
            <person name="Ma J."/>
        </authorList>
    </citation>
    <scope>NUCLEOTIDE SEQUENCE [LARGE SCALE GENOMIC DNA]</scope>
    <source>
        <strain evidence="3">CGMCC 1.10992</strain>
    </source>
</reference>
<keyword evidence="3" id="KW-1185">Reference proteome</keyword>
<keyword evidence="1" id="KW-0812">Transmembrane</keyword>
<accession>A0ABW4XLN2</accession>
<gene>
    <name evidence="2" type="ORF">ACFSJ3_10865</name>
</gene>
<proteinExistence type="predicted"/>
<evidence type="ECO:0000313" key="3">
    <source>
        <dbReference type="Proteomes" id="UP001597380"/>
    </source>
</evidence>
<feature type="transmembrane region" description="Helical" evidence="1">
    <location>
        <begin position="6"/>
        <end position="24"/>
    </location>
</feature>
<sequence length="133" mass="14955">MKYLVPLMGIAAGLMMLIAGYLRARTLPRKDAMSDVSGTKFLGMAQIDWENYTVAFVVGSEKLWILSFFPNIGLALDIHELELSKKKCFIGYQVRIVSHDVYTEHLFKEIIVSARVAKKLEKLTYGKLVVKGG</sequence>
<name>A0ABW4XLN2_9GAMM</name>
<dbReference type="Proteomes" id="UP001597380">
    <property type="component" value="Unassembled WGS sequence"/>
</dbReference>
<keyword evidence="1" id="KW-0472">Membrane</keyword>
<comment type="caution">
    <text evidence="2">The sequence shown here is derived from an EMBL/GenBank/DDBJ whole genome shotgun (WGS) entry which is preliminary data.</text>
</comment>
<keyword evidence="1" id="KW-1133">Transmembrane helix</keyword>
<dbReference type="EMBL" id="JBHUHT010000012">
    <property type="protein sequence ID" value="MFD2096487.1"/>
    <property type="molecule type" value="Genomic_DNA"/>
</dbReference>
<organism evidence="2 3">
    <name type="scientific">Corallincola platygyrae</name>
    <dbReference type="NCBI Taxonomy" id="1193278"/>
    <lineage>
        <taxon>Bacteria</taxon>
        <taxon>Pseudomonadati</taxon>
        <taxon>Pseudomonadota</taxon>
        <taxon>Gammaproteobacteria</taxon>
        <taxon>Alteromonadales</taxon>
        <taxon>Psychromonadaceae</taxon>
        <taxon>Corallincola</taxon>
    </lineage>
</organism>
<protein>
    <submittedName>
        <fullName evidence="2">Uncharacterized protein</fullName>
    </submittedName>
</protein>
<evidence type="ECO:0000313" key="2">
    <source>
        <dbReference type="EMBL" id="MFD2096487.1"/>
    </source>
</evidence>
<evidence type="ECO:0000256" key="1">
    <source>
        <dbReference type="SAM" id="Phobius"/>
    </source>
</evidence>
<dbReference type="RefSeq" id="WP_345339128.1">
    <property type="nucleotide sequence ID" value="NZ_BAABLI010000008.1"/>
</dbReference>